<reference evidence="9 10" key="1">
    <citation type="submission" date="2020-02" db="EMBL/GenBank/DDBJ databases">
        <title>Comparative genome analysis reveals the metabolism and evolution of the thermophilic archaeal genus Metallosphaera.</title>
        <authorList>
            <person name="Jiang C."/>
        </authorList>
    </citation>
    <scope>NUCLEOTIDE SEQUENCE [LARGE SCALE GENOMIC DNA]</scope>
    <source>
        <strain evidence="9 10">Ric-A</strain>
    </source>
</reference>
<keyword evidence="6" id="KW-0408">Iron</keyword>
<dbReference type="SUPFAM" id="SSF81343">
    <property type="entry name" value="Fumarate reductase respiratory complex transmembrane subunits"/>
    <property type="match status" value="1"/>
</dbReference>
<dbReference type="GO" id="GO:0016020">
    <property type="term" value="C:membrane"/>
    <property type="evidence" value="ECO:0007669"/>
    <property type="project" value="UniProtKB-SubCell"/>
</dbReference>
<keyword evidence="5 8" id="KW-1133">Transmembrane helix</keyword>
<dbReference type="Proteomes" id="UP000509301">
    <property type="component" value="Chromosome"/>
</dbReference>
<dbReference type="RefSeq" id="WP_174630932.1">
    <property type="nucleotide sequence ID" value="NZ_CP049074.1"/>
</dbReference>
<name>A0A6N0NYL3_9CREN</name>
<protein>
    <submittedName>
        <fullName evidence="9">Succinate dehydrogenase</fullName>
    </submittedName>
</protein>
<keyword evidence="2" id="KW-0349">Heme</keyword>
<dbReference type="GeneID" id="55641725"/>
<evidence type="ECO:0000256" key="3">
    <source>
        <dbReference type="ARBA" id="ARBA00022692"/>
    </source>
</evidence>
<dbReference type="Gene3D" id="1.20.1300.10">
    <property type="entry name" value="Fumarate reductase/succinate dehydrogenase, transmembrane subunit"/>
    <property type="match status" value="1"/>
</dbReference>
<dbReference type="InterPro" id="IPR034804">
    <property type="entry name" value="SQR/QFR_C/D"/>
</dbReference>
<evidence type="ECO:0000313" key="9">
    <source>
        <dbReference type="EMBL" id="QKR00190.1"/>
    </source>
</evidence>
<gene>
    <name evidence="9" type="ORF">GWK48_07210</name>
</gene>
<proteinExistence type="predicted"/>
<evidence type="ECO:0000256" key="5">
    <source>
        <dbReference type="ARBA" id="ARBA00022989"/>
    </source>
</evidence>
<evidence type="ECO:0000256" key="1">
    <source>
        <dbReference type="ARBA" id="ARBA00004370"/>
    </source>
</evidence>
<feature type="transmembrane region" description="Helical" evidence="8">
    <location>
        <begin position="9"/>
        <end position="31"/>
    </location>
</feature>
<keyword evidence="3 8" id="KW-0812">Transmembrane</keyword>
<evidence type="ECO:0000256" key="8">
    <source>
        <dbReference type="SAM" id="Phobius"/>
    </source>
</evidence>
<evidence type="ECO:0000256" key="2">
    <source>
        <dbReference type="ARBA" id="ARBA00022617"/>
    </source>
</evidence>
<keyword evidence="10" id="KW-1185">Reference proteome</keyword>
<dbReference type="GO" id="GO:0046872">
    <property type="term" value="F:metal ion binding"/>
    <property type="evidence" value="ECO:0007669"/>
    <property type="project" value="UniProtKB-KW"/>
</dbReference>
<comment type="subcellular location">
    <subcellularLocation>
        <location evidence="1">Membrane</location>
    </subcellularLocation>
</comment>
<evidence type="ECO:0000256" key="6">
    <source>
        <dbReference type="ARBA" id="ARBA00023004"/>
    </source>
</evidence>
<dbReference type="KEGG" id="mten:GWK48_07210"/>
<dbReference type="EMBL" id="CP049074">
    <property type="protein sequence ID" value="QKR00190.1"/>
    <property type="molecule type" value="Genomic_DNA"/>
</dbReference>
<keyword evidence="7 8" id="KW-0472">Membrane</keyword>
<evidence type="ECO:0000256" key="7">
    <source>
        <dbReference type="ARBA" id="ARBA00023136"/>
    </source>
</evidence>
<feature type="transmembrane region" description="Helical" evidence="8">
    <location>
        <begin position="82"/>
        <end position="106"/>
    </location>
</feature>
<evidence type="ECO:0000313" key="10">
    <source>
        <dbReference type="Proteomes" id="UP000509301"/>
    </source>
</evidence>
<feature type="transmembrane region" description="Helical" evidence="8">
    <location>
        <begin position="51"/>
        <end position="70"/>
    </location>
</feature>
<evidence type="ECO:0000256" key="4">
    <source>
        <dbReference type="ARBA" id="ARBA00022723"/>
    </source>
</evidence>
<keyword evidence="4" id="KW-0479">Metal-binding</keyword>
<dbReference type="AlphaFoldDB" id="A0A6N0NYL3"/>
<organism evidence="9 10">
    <name type="scientific">Metallosphaera tengchongensis</name>
    <dbReference type="NCBI Taxonomy" id="1532350"/>
    <lineage>
        <taxon>Archaea</taxon>
        <taxon>Thermoproteota</taxon>
        <taxon>Thermoprotei</taxon>
        <taxon>Sulfolobales</taxon>
        <taxon>Sulfolobaceae</taxon>
        <taxon>Metallosphaera</taxon>
    </lineage>
</organism>
<dbReference type="InterPro" id="IPR000701">
    <property type="entry name" value="SuccDH_FuR_B_TM-su"/>
</dbReference>
<accession>A0A6N0NYL3</accession>
<sequence length="107" mass="11555">MKESSIRLMVYVTGIGIFALVVVHLLSLSSGGLENNVAYGTVIKELSPSPYSVSLLILLGLVLVHSSLGIRRFLRDVGSKKTSVLLTQIFVGIIFLLVLVIGVMTIR</sequence>
<dbReference type="Pfam" id="PF01127">
    <property type="entry name" value="Sdh_cyt"/>
    <property type="match status" value="1"/>
</dbReference>